<comment type="caution">
    <text evidence="2">The sequence shown here is derived from an EMBL/GenBank/DDBJ whole genome shotgun (WGS) entry which is preliminary data.</text>
</comment>
<proteinExistence type="predicted"/>
<dbReference type="VEuPathDB" id="FungiDB:TRICI_000956"/>
<sequence length="223" mass="24759">MLWLVLPQFQGASQIYINHVQPFLEKHESEIDKFITNMHKNAKAMGLEYLSKLTSYITSTLWGVEYKEETQAEPEEESSTGSSTAVASSSYADMLFSRFRHPPNSGGTATTATATAAYLSNLVSGVVSSIQPGGGTKSKDERLSQISEQREKLMELVESLDKQTKELEEDDGPSQEGNLKAKASSSSIDKSPTPSELDFDMVKHEEAEKKPDQQQQAKKGWFW</sequence>
<dbReference type="Proteomes" id="UP000761534">
    <property type="component" value="Unassembled WGS sequence"/>
</dbReference>
<dbReference type="AlphaFoldDB" id="A0A642VB52"/>
<dbReference type="OrthoDB" id="434647at2759"/>
<gene>
    <name evidence="2" type="ORF">TRICI_000956</name>
</gene>
<evidence type="ECO:0000313" key="2">
    <source>
        <dbReference type="EMBL" id="KAA8916837.1"/>
    </source>
</evidence>
<keyword evidence="3" id="KW-1185">Reference proteome</keyword>
<feature type="compositionally biased region" description="Basic and acidic residues" evidence="1">
    <location>
        <begin position="200"/>
        <end position="212"/>
    </location>
</feature>
<evidence type="ECO:0000313" key="3">
    <source>
        <dbReference type="Proteomes" id="UP000761534"/>
    </source>
</evidence>
<evidence type="ECO:0000256" key="1">
    <source>
        <dbReference type="SAM" id="MobiDB-lite"/>
    </source>
</evidence>
<accession>A0A642VB52</accession>
<name>A0A642VB52_9ASCO</name>
<protein>
    <submittedName>
        <fullName evidence="2">Uncharacterized protein</fullName>
    </submittedName>
</protein>
<feature type="region of interest" description="Disordered" evidence="1">
    <location>
        <begin position="163"/>
        <end position="223"/>
    </location>
</feature>
<dbReference type="EMBL" id="SWFS01000078">
    <property type="protein sequence ID" value="KAA8916837.1"/>
    <property type="molecule type" value="Genomic_DNA"/>
</dbReference>
<reference evidence="2" key="1">
    <citation type="journal article" date="2019" name="G3 (Bethesda)">
        <title>Genome Assemblies of Two Rare Opportunistic Yeast Pathogens: Diutina rugosa (syn. Candida rugosa) and Trichomonascus ciferrii (syn. Candida ciferrii).</title>
        <authorList>
            <person name="Mixao V."/>
            <person name="Saus E."/>
            <person name="Hansen A.P."/>
            <person name="Lass-Florl C."/>
            <person name="Gabaldon T."/>
        </authorList>
    </citation>
    <scope>NUCLEOTIDE SEQUENCE</scope>
    <source>
        <strain evidence="2">CBS 4856</strain>
    </source>
</reference>
<organism evidence="2 3">
    <name type="scientific">Trichomonascus ciferrii</name>
    <dbReference type="NCBI Taxonomy" id="44093"/>
    <lineage>
        <taxon>Eukaryota</taxon>
        <taxon>Fungi</taxon>
        <taxon>Dikarya</taxon>
        <taxon>Ascomycota</taxon>
        <taxon>Saccharomycotina</taxon>
        <taxon>Dipodascomycetes</taxon>
        <taxon>Dipodascales</taxon>
        <taxon>Trichomonascaceae</taxon>
        <taxon>Trichomonascus</taxon>
        <taxon>Trichomonascus ciferrii complex</taxon>
    </lineage>
</organism>